<name>A0A2T3JG65_9GAMM</name>
<reference evidence="2 3" key="1">
    <citation type="submission" date="2018-01" db="EMBL/GenBank/DDBJ databases">
        <title>Whole genome sequencing of Histamine producing bacteria.</title>
        <authorList>
            <person name="Butler K."/>
        </authorList>
    </citation>
    <scope>NUCLEOTIDE SEQUENCE [LARGE SCALE GENOMIC DNA]</scope>
    <source>
        <strain evidence="2 3">JCM 12947</strain>
    </source>
</reference>
<proteinExistence type="predicted"/>
<keyword evidence="3" id="KW-1185">Reference proteome</keyword>
<evidence type="ECO:0000313" key="2">
    <source>
        <dbReference type="EMBL" id="PSU47937.1"/>
    </source>
</evidence>
<protein>
    <submittedName>
        <fullName evidence="2">TIGR03899 family protein</fullName>
    </submittedName>
</protein>
<evidence type="ECO:0000256" key="1">
    <source>
        <dbReference type="SAM" id="Coils"/>
    </source>
</evidence>
<dbReference type="RefSeq" id="WP_107243267.1">
    <property type="nucleotide sequence ID" value="NZ_PYMJ01000012.1"/>
</dbReference>
<dbReference type="InterPro" id="IPR021254">
    <property type="entry name" value="DUF2806"/>
</dbReference>
<dbReference type="Proteomes" id="UP000240987">
    <property type="component" value="Unassembled WGS sequence"/>
</dbReference>
<dbReference type="AlphaFoldDB" id="A0A2T3JG65"/>
<accession>A0A2T3JG65</accession>
<keyword evidence="1" id="KW-0175">Coiled coil</keyword>
<comment type="caution">
    <text evidence="2">The sequence shown here is derived from an EMBL/GenBank/DDBJ whole genome shotgun (WGS) entry which is preliminary data.</text>
</comment>
<organism evidence="2 3">
    <name type="scientific">Photobacterium frigidiphilum</name>
    <dbReference type="NCBI Taxonomy" id="264736"/>
    <lineage>
        <taxon>Bacteria</taxon>
        <taxon>Pseudomonadati</taxon>
        <taxon>Pseudomonadota</taxon>
        <taxon>Gammaproteobacteria</taxon>
        <taxon>Vibrionales</taxon>
        <taxon>Vibrionaceae</taxon>
        <taxon>Photobacterium</taxon>
    </lineage>
</organism>
<gene>
    <name evidence="2" type="ORF">C9J12_13900</name>
</gene>
<dbReference type="OrthoDB" id="886161at2"/>
<dbReference type="Pfam" id="PF10987">
    <property type="entry name" value="DUF2806"/>
    <property type="match status" value="1"/>
</dbReference>
<dbReference type="EMBL" id="PYMJ01000012">
    <property type="protein sequence ID" value="PSU47937.1"/>
    <property type="molecule type" value="Genomic_DNA"/>
</dbReference>
<sequence length="288" mass="33054">MKAGKQTELITLETKTSVVNDKKRQLKSAQNKAEEIAQKHAISAQIKQTEHDIQQRTSNRILLEQKNEQRNLERVVKVTYEACRDETAGDPDPDWLARFFSMAKKIYSPSMQILWGKILKHEILFPGSVSLKSLKTLQDMTQREAQIFQQATSLTCNFGNDKSQKLLTGIKVHKGKLSLFKQIKNHRIQYGAYQLSYSNLLILIDLSLLLKTELESGEIAKHIDLPFGYKSNDYTLQPIRKGITFTYYRLSPVGEELTNLFGSSINQQYKDMLSNLLSQHFIVQSNKE</sequence>
<feature type="coiled-coil region" evidence="1">
    <location>
        <begin position="12"/>
        <end position="39"/>
    </location>
</feature>
<dbReference type="NCBIfam" id="TIGR03899">
    <property type="entry name" value="TIGR03899 family protein"/>
    <property type="match status" value="1"/>
</dbReference>
<evidence type="ECO:0000313" key="3">
    <source>
        <dbReference type="Proteomes" id="UP000240987"/>
    </source>
</evidence>